<dbReference type="PANTHER" id="PTHR12758:SF19">
    <property type="entry name" value="APOPTOSIS INHIBITOR 5"/>
    <property type="match status" value="1"/>
</dbReference>
<name>A0A8S0TZ38_OLEEU</name>
<sequence>MAVSVFERGASNSKFFNYVNKHIFPIFDELPEEQRVDLLKDIAESSPYTSPQDSRQILPSVVQLLKKYMPQRKAGEEMNFTYVECLLYAFHHLAHKAPNATNSLCGFKIVTGQSSDRLGENFSEQYNDITERLNCVEELARATMKKLTQGMAEHNKALAAASSDEAKDRIKKQKQNSTTGLRTCNNILAMTQPLHSKSPSFIGNKRINLSWKEAVKPSTTSTPTVGGKRPVDALNSAGNSTLKKGRGAGNMQNQHANRAFEGVSYGGRSGSRGSGRSRRRGGRGRGRGRSYG</sequence>
<dbReference type="AlphaFoldDB" id="A0A8S0TZ38"/>
<dbReference type="InterPro" id="IPR008383">
    <property type="entry name" value="API5"/>
</dbReference>
<reference evidence="3 4" key="1">
    <citation type="submission" date="2019-12" db="EMBL/GenBank/DDBJ databases">
        <authorList>
            <person name="Alioto T."/>
            <person name="Alioto T."/>
            <person name="Gomez Garrido J."/>
        </authorList>
    </citation>
    <scope>NUCLEOTIDE SEQUENCE [LARGE SCALE GENOMIC DNA]</scope>
</reference>
<feature type="compositionally biased region" description="Gly residues" evidence="2">
    <location>
        <begin position="264"/>
        <end position="273"/>
    </location>
</feature>
<evidence type="ECO:0000256" key="1">
    <source>
        <dbReference type="ARBA" id="ARBA00022703"/>
    </source>
</evidence>
<accession>A0A8S0TZ38</accession>
<keyword evidence="1" id="KW-0053">Apoptosis</keyword>
<dbReference type="Pfam" id="PF05918">
    <property type="entry name" value="API5"/>
    <property type="match status" value="1"/>
</dbReference>
<organism evidence="3 4">
    <name type="scientific">Olea europaea subsp. europaea</name>
    <dbReference type="NCBI Taxonomy" id="158383"/>
    <lineage>
        <taxon>Eukaryota</taxon>
        <taxon>Viridiplantae</taxon>
        <taxon>Streptophyta</taxon>
        <taxon>Embryophyta</taxon>
        <taxon>Tracheophyta</taxon>
        <taxon>Spermatophyta</taxon>
        <taxon>Magnoliopsida</taxon>
        <taxon>eudicotyledons</taxon>
        <taxon>Gunneridae</taxon>
        <taxon>Pentapetalae</taxon>
        <taxon>asterids</taxon>
        <taxon>lamiids</taxon>
        <taxon>Lamiales</taxon>
        <taxon>Oleaceae</taxon>
        <taxon>Oleeae</taxon>
        <taxon>Olea</taxon>
    </lineage>
</organism>
<dbReference type="EMBL" id="CACTIH010007373">
    <property type="protein sequence ID" value="CAA3011622.1"/>
    <property type="molecule type" value="Genomic_DNA"/>
</dbReference>
<dbReference type="PANTHER" id="PTHR12758">
    <property type="entry name" value="APOPTOSIS INHIBITOR 5-RELATED"/>
    <property type="match status" value="1"/>
</dbReference>
<dbReference type="OrthoDB" id="911349at2759"/>
<comment type="caution">
    <text evidence="3">The sequence shown here is derived from an EMBL/GenBank/DDBJ whole genome shotgun (WGS) entry which is preliminary data.</text>
</comment>
<feature type="region of interest" description="Disordered" evidence="2">
    <location>
        <begin position="215"/>
        <end position="292"/>
    </location>
</feature>
<dbReference type="Proteomes" id="UP000594638">
    <property type="component" value="Unassembled WGS sequence"/>
</dbReference>
<dbReference type="GO" id="GO:0043067">
    <property type="term" value="P:regulation of programmed cell death"/>
    <property type="evidence" value="ECO:0007669"/>
    <property type="project" value="TreeGrafter"/>
</dbReference>
<dbReference type="GO" id="GO:0005634">
    <property type="term" value="C:nucleus"/>
    <property type="evidence" value="ECO:0007669"/>
    <property type="project" value="TreeGrafter"/>
</dbReference>
<protein>
    <submittedName>
        <fullName evidence="3">Apoptosis inhibitor 5 homolog</fullName>
    </submittedName>
</protein>
<evidence type="ECO:0000256" key="2">
    <source>
        <dbReference type="SAM" id="MobiDB-lite"/>
    </source>
</evidence>
<dbReference type="Gramene" id="OE9A046435T1">
    <property type="protein sequence ID" value="OE9A046435C1"/>
    <property type="gene ID" value="OE9A046435"/>
</dbReference>
<proteinExistence type="predicted"/>
<gene>
    <name evidence="3" type="ORF">OLEA9_A046435</name>
</gene>
<feature type="compositionally biased region" description="Basic residues" evidence="2">
    <location>
        <begin position="275"/>
        <end position="292"/>
    </location>
</feature>
<keyword evidence="4" id="KW-1185">Reference proteome</keyword>
<dbReference type="GO" id="GO:0003729">
    <property type="term" value="F:mRNA binding"/>
    <property type="evidence" value="ECO:0007669"/>
    <property type="project" value="TreeGrafter"/>
</dbReference>
<evidence type="ECO:0000313" key="4">
    <source>
        <dbReference type="Proteomes" id="UP000594638"/>
    </source>
</evidence>
<evidence type="ECO:0000313" key="3">
    <source>
        <dbReference type="EMBL" id="CAA3011622.1"/>
    </source>
</evidence>